<dbReference type="InterPro" id="IPR010982">
    <property type="entry name" value="Lambda_DNA-bd_dom_sf"/>
</dbReference>
<dbReference type="SUPFAM" id="SSF47413">
    <property type="entry name" value="lambda repressor-like DNA-binding domains"/>
    <property type="match status" value="1"/>
</dbReference>
<dbReference type="PROSITE" id="PS50943">
    <property type="entry name" value="HTH_CROC1"/>
    <property type="match status" value="1"/>
</dbReference>
<evidence type="ECO:0000313" key="4">
    <source>
        <dbReference type="Proteomes" id="UP000656732"/>
    </source>
</evidence>
<dbReference type="GO" id="GO:0003677">
    <property type="term" value="F:DNA binding"/>
    <property type="evidence" value="ECO:0007669"/>
    <property type="project" value="InterPro"/>
</dbReference>
<reference evidence="3" key="1">
    <citation type="journal article" date="2014" name="Int. J. Syst. Evol. Microbiol.">
        <title>Complete genome sequence of Corynebacterium casei LMG S-19264T (=DSM 44701T), isolated from a smear-ripened cheese.</title>
        <authorList>
            <consortium name="US DOE Joint Genome Institute (JGI-PGF)"/>
            <person name="Walter F."/>
            <person name="Albersmeier A."/>
            <person name="Kalinowski J."/>
            <person name="Ruckert C."/>
        </authorList>
    </citation>
    <scope>NUCLEOTIDE SEQUENCE</scope>
    <source>
        <strain evidence="3">JCM 4403</strain>
    </source>
</reference>
<dbReference type="Gene3D" id="1.10.260.40">
    <property type="entry name" value="lambda repressor-like DNA-binding domains"/>
    <property type="match status" value="1"/>
</dbReference>
<organism evidence="3 4">
    <name type="scientific">Streptomyces pilosus</name>
    <dbReference type="NCBI Taxonomy" id="28893"/>
    <lineage>
        <taxon>Bacteria</taxon>
        <taxon>Bacillati</taxon>
        <taxon>Actinomycetota</taxon>
        <taxon>Actinomycetes</taxon>
        <taxon>Kitasatosporales</taxon>
        <taxon>Streptomycetaceae</taxon>
        <taxon>Streptomyces</taxon>
    </lineage>
</organism>
<evidence type="ECO:0000313" key="3">
    <source>
        <dbReference type="EMBL" id="GGQ70326.1"/>
    </source>
</evidence>
<keyword evidence="4" id="KW-1185">Reference proteome</keyword>
<dbReference type="Pfam" id="PF13560">
    <property type="entry name" value="HTH_31"/>
    <property type="match status" value="1"/>
</dbReference>
<dbReference type="RefSeq" id="WP_189556805.1">
    <property type="nucleotide sequence ID" value="NZ_BMTE01000006.1"/>
</dbReference>
<name>A0A918EV85_9ACTN</name>
<comment type="caution">
    <text evidence="3">The sequence shown here is derived from an EMBL/GenBank/DDBJ whole genome shotgun (WGS) entry which is preliminary data.</text>
</comment>
<dbReference type="CDD" id="cd00093">
    <property type="entry name" value="HTH_XRE"/>
    <property type="match status" value="1"/>
</dbReference>
<reference evidence="3" key="2">
    <citation type="submission" date="2020-09" db="EMBL/GenBank/DDBJ databases">
        <authorList>
            <person name="Sun Q."/>
            <person name="Ohkuma M."/>
        </authorList>
    </citation>
    <scope>NUCLEOTIDE SEQUENCE</scope>
    <source>
        <strain evidence="3">JCM 4403</strain>
    </source>
</reference>
<feature type="domain" description="HTH cro/C1-type" evidence="2">
    <location>
        <begin position="12"/>
        <end position="44"/>
    </location>
</feature>
<proteinExistence type="predicted"/>
<protein>
    <recommendedName>
        <fullName evidence="2">HTH cro/C1-type domain-containing protein</fullName>
    </recommendedName>
</protein>
<feature type="compositionally biased region" description="Basic and acidic residues" evidence="1">
    <location>
        <begin position="79"/>
        <end position="88"/>
    </location>
</feature>
<evidence type="ECO:0000259" key="2">
    <source>
        <dbReference type="PROSITE" id="PS50943"/>
    </source>
</evidence>
<dbReference type="InterPro" id="IPR001387">
    <property type="entry name" value="Cro/C1-type_HTH"/>
</dbReference>
<gene>
    <name evidence="3" type="ORF">GCM10010280_15990</name>
</gene>
<dbReference type="Proteomes" id="UP000656732">
    <property type="component" value="Unassembled WGS sequence"/>
</dbReference>
<dbReference type="EMBL" id="BMTU01000002">
    <property type="protein sequence ID" value="GGQ70326.1"/>
    <property type="molecule type" value="Genomic_DNA"/>
</dbReference>
<sequence>MSVESERLAKALIAFREAEGISVRELARRTQLSQATIRRHESDRGCLPVPFAARRFEEVLGRVPGSIPAAAGGPTDVGLRPDPDGVTG</sequence>
<dbReference type="AlphaFoldDB" id="A0A918EV85"/>
<feature type="region of interest" description="Disordered" evidence="1">
    <location>
        <begin position="67"/>
        <end position="88"/>
    </location>
</feature>
<evidence type="ECO:0000256" key="1">
    <source>
        <dbReference type="SAM" id="MobiDB-lite"/>
    </source>
</evidence>
<accession>A0A918EV85</accession>